<dbReference type="Gene3D" id="3.40.50.150">
    <property type="entry name" value="Vaccinia Virus protein VP39"/>
    <property type="match status" value="1"/>
</dbReference>
<protein>
    <submittedName>
        <fullName evidence="2">SAM-dependent methyltransferase</fullName>
    </submittedName>
</protein>
<gene>
    <name evidence="2" type="ORF">C1H87_20825</name>
</gene>
<dbReference type="GO" id="GO:0032259">
    <property type="term" value="P:methylation"/>
    <property type="evidence" value="ECO:0007669"/>
    <property type="project" value="UniProtKB-KW"/>
</dbReference>
<proteinExistence type="predicted"/>
<dbReference type="InterPro" id="IPR008471">
    <property type="entry name" value="MnmC-like_methylTransf"/>
</dbReference>
<dbReference type="InterPro" id="IPR029063">
    <property type="entry name" value="SAM-dependent_MTases_sf"/>
</dbReference>
<evidence type="ECO:0000313" key="3">
    <source>
        <dbReference type="Proteomes" id="UP000235826"/>
    </source>
</evidence>
<dbReference type="SUPFAM" id="SSF53335">
    <property type="entry name" value="S-adenosyl-L-methionine-dependent methyltransferases"/>
    <property type="match status" value="1"/>
</dbReference>
<dbReference type="InterPro" id="IPR047785">
    <property type="entry name" value="tRNA_MNMC2"/>
</dbReference>
<reference evidence="2 3" key="1">
    <citation type="submission" date="2018-01" db="EMBL/GenBank/DDBJ databases">
        <title>Complete genome sequence of Flavivirga eckloniae ECD14 isolated from seaweed Ecklonia cava.</title>
        <authorList>
            <person name="Lee J.H."/>
            <person name="Baik K.S."/>
            <person name="Seong C.N."/>
        </authorList>
    </citation>
    <scope>NUCLEOTIDE SEQUENCE [LARGE SCALE GENOMIC DNA]</scope>
    <source>
        <strain evidence="2 3">ECD14</strain>
    </source>
</reference>
<dbReference type="GO" id="GO:0016645">
    <property type="term" value="F:oxidoreductase activity, acting on the CH-NH group of donors"/>
    <property type="evidence" value="ECO:0007669"/>
    <property type="project" value="InterPro"/>
</dbReference>
<accession>A0A2K9PVD0</accession>
<organism evidence="2 3">
    <name type="scientific">Flavivirga eckloniae</name>
    <dbReference type="NCBI Taxonomy" id="1803846"/>
    <lineage>
        <taxon>Bacteria</taxon>
        <taxon>Pseudomonadati</taxon>
        <taxon>Bacteroidota</taxon>
        <taxon>Flavobacteriia</taxon>
        <taxon>Flavobacteriales</taxon>
        <taxon>Flavobacteriaceae</taxon>
        <taxon>Flavivirga</taxon>
    </lineage>
</organism>
<dbReference type="GO" id="GO:0004808">
    <property type="term" value="F:tRNA (5-methylaminomethyl-2-thiouridylate)(34)-methyltransferase activity"/>
    <property type="evidence" value="ECO:0007669"/>
    <property type="project" value="InterPro"/>
</dbReference>
<dbReference type="NCBIfam" id="NF033855">
    <property type="entry name" value="tRNA_MNMC2"/>
    <property type="match status" value="1"/>
</dbReference>
<dbReference type="Proteomes" id="UP000235826">
    <property type="component" value="Chromosome"/>
</dbReference>
<dbReference type="RefSeq" id="WP_102757666.1">
    <property type="nucleotide sequence ID" value="NZ_CP025791.1"/>
</dbReference>
<keyword evidence="3" id="KW-1185">Reference proteome</keyword>
<keyword evidence="2" id="KW-0808">Transferase</keyword>
<dbReference type="KEGG" id="fek:C1H87_20825"/>
<dbReference type="EMBL" id="CP025791">
    <property type="protein sequence ID" value="AUP81023.1"/>
    <property type="molecule type" value="Genomic_DNA"/>
</dbReference>
<name>A0A2K9PVD0_9FLAO</name>
<evidence type="ECO:0000259" key="1">
    <source>
        <dbReference type="Pfam" id="PF05430"/>
    </source>
</evidence>
<evidence type="ECO:0000313" key="2">
    <source>
        <dbReference type="EMBL" id="AUP81023.1"/>
    </source>
</evidence>
<keyword evidence="2" id="KW-0489">Methyltransferase</keyword>
<dbReference type="OrthoDB" id="9786494at2"/>
<feature type="domain" description="MnmC-like methyltransferase" evidence="1">
    <location>
        <begin position="161"/>
        <end position="236"/>
    </location>
</feature>
<dbReference type="AlphaFoldDB" id="A0A2K9PVD0"/>
<dbReference type="PANTHER" id="PTHR39963:SF1">
    <property type="entry name" value="MNMC-LIKE METHYLTRANSFERASE DOMAIN-CONTAINING PROTEIN"/>
    <property type="match status" value="1"/>
</dbReference>
<sequence length="237" mass="27126">MKREVVITADGSSTIHLPDWNEQYHSKHGAIQEAYHVFIKHGLHHFCNPELLHGAESKYVSGSHKTIAVLEIGFGTGLNAFITLLEAEKLNIAIDYFGVEGYPVLMDEINQLNYPAELQAREKEVYFKQLHEVSWNEKYAIAKNFSLEKQNRFFSEIKETDMYHIVYFDAFGARVQPELWTESIFLKMYKALKIGGLLVTYSAKGSVRRAMESVGFKVERLPGPPGKREMLRAVKKV</sequence>
<dbReference type="Pfam" id="PF05430">
    <property type="entry name" value="Methyltransf_30"/>
    <property type="match status" value="1"/>
</dbReference>
<dbReference type="PANTHER" id="PTHR39963">
    <property type="entry name" value="SLL0983 PROTEIN"/>
    <property type="match status" value="1"/>
</dbReference>